<evidence type="ECO:0008006" key="3">
    <source>
        <dbReference type="Google" id="ProtNLM"/>
    </source>
</evidence>
<sequence>MSYEHLAAIRLVRHELEQAHQDGRRRPTQRALAHTTGLTQYAVKGALNALKLGWGEASLHSPPTDAITSLLTAPAARRR</sequence>
<proteinExistence type="predicted"/>
<comment type="caution">
    <text evidence="1">The sequence shown here is derived from an EMBL/GenBank/DDBJ whole genome shotgun (WGS) entry which is preliminary data.</text>
</comment>
<organism evidence="1 2">
    <name type="scientific">Amycolatopsis lexingtonensis</name>
    <dbReference type="NCBI Taxonomy" id="218822"/>
    <lineage>
        <taxon>Bacteria</taxon>
        <taxon>Bacillati</taxon>
        <taxon>Actinomycetota</taxon>
        <taxon>Actinomycetes</taxon>
        <taxon>Pseudonocardiales</taxon>
        <taxon>Pseudonocardiaceae</taxon>
        <taxon>Amycolatopsis</taxon>
    </lineage>
</organism>
<reference evidence="1 2" key="1">
    <citation type="submission" date="2020-10" db="EMBL/GenBank/DDBJ databases">
        <title>Sequencing the genomes of 1000 actinobacteria strains.</title>
        <authorList>
            <person name="Klenk H.-P."/>
        </authorList>
    </citation>
    <scope>NUCLEOTIDE SEQUENCE [LARGE SCALE GENOMIC DNA]</scope>
    <source>
        <strain evidence="1 2">DSM 44653</strain>
    </source>
</reference>
<dbReference type="Proteomes" id="UP000631670">
    <property type="component" value="Unassembled WGS sequence"/>
</dbReference>
<accession>A0ABR9HQK0</accession>
<dbReference type="RefSeq" id="WP_143265270.1">
    <property type="nucleotide sequence ID" value="NZ_JADBEG010000001.1"/>
</dbReference>
<dbReference type="EMBL" id="JADBEG010000001">
    <property type="protein sequence ID" value="MBE1493218.1"/>
    <property type="molecule type" value="Genomic_DNA"/>
</dbReference>
<gene>
    <name evidence="1" type="ORF">H4696_000318</name>
</gene>
<name>A0ABR9HQK0_9PSEU</name>
<keyword evidence="2" id="KW-1185">Reference proteome</keyword>
<evidence type="ECO:0000313" key="1">
    <source>
        <dbReference type="EMBL" id="MBE1493218.1"/>
    </source>
</evidence>
<protein>
    <recommendedName>
        <fullName evidence="3">GntR family transcriptional regulator</fullName>
    </recommendedName>
</protein>
<evidence type="ECO:0000313" key="2">
    <source>
        <dbReference type="Proteomes" id="UP000631670"/>
    </source>
</evidence>